<dbReference type="AlphaFoldDB" id="A0A7W7WW06"/>
<dbReference type="InterPro" id="IPR006385">
    <property type="entry name" value="HAD_hydro_SerB1"/>
</dbReference>
<protein>
    <submittedName>
        <fullName evidence="6">HAD superfamily hydrolase (TIGR01490 family)</fullName>
    </submittedName>
</protein>
<evidence type="ECO:0000256" key="4">
    <source>
        <dbReference type="ARBA" id="ARBA00022842"/>
    </source>
</evidence>
<dbReference type="PANTHER" id="PTHR43344">
    <property type="entry name" value="PHOSPHOSERINE PHOSPHATASE"/>
    <property type="match status" value="1"/>
</dbReference>
<comment type="similarity">
    <text evidence="1">Belongs to the HAD-like hydrolase superfamily. SerB family.</text>
</comment>
<dbReference type="GO" id="GO:0016787">
    <property type="term" value="F:hydrolase activity"/>
    <property type="evidence" value="ECO:0007669"/>
    <property type="project" value="UniProtKB-KW"/>
</dbReference>
<evidence type="ECO:0000256" key="1">
    <source>
        <dbReference type="ARBA" id="ARBA00009184"/>
    </source>
</evidence>
<dbReference type="InterPro" id="IPR036412">
    <property type="entry name" value="HAD-like_sf"/>
</dbReference>
<dbReference type="NCBIfam" id="TIGR01488">
    <property type="entry name" value="HAD-SF-IB"/>
    <property type="match status" value="1"/>
</dbReference>
<keyword evidence="3 6" id="KW-0378">Hydrolase</keyword>
<keyword evidence="7" id="KW-1185">Reference proteome</keyword>
<accession>A0A7W7WW06</accession>
<dbReference type="SUPFAM" id="SSF56784">
    <property type="entry name" value="HAD-like"/>
    <property type="match status" value="1"/>
</dbReference>
<keyword evidence="2" id="KW-0479">Metal-binding</keyword>
<dbReference type="PANTHER" id="PTHR43344:SF13">
    <property type="entry name" value="PHOSPHATASE RV3661-RELATED"/>
    <property type="match status" value="1"/>
</dbReference>
<reference evidence="6 7" key="1">
    <citation type="submission" date="2020-08" db="EMBL/GenBank/DDBJ databases">
        <title>Sequencing the genomes of 1000 actinobacteria strains.</title>
        <authorList>
            <person name="Klenk H.-P."/>
        </authorList>
    </citation>
    <scope>NUCLEOTIDE SEQUENCE [LARGE SCALE GENOMIC DNA]</scope>
    <source>
        <strain evidence="6 7">DSM 45084</strain>
    </source>
</reference>
<evidence type="ECO:0000313" key="7">
    <source>
        <dbReference type="Proteomes" id="UP000542674"/>
    </source>
</evidence>
<dbReference type="GO" id="GO:0046872">
    <property type="term" value="F:metal ion binding"/>
    <property type="evidence" value="ECO:0007669"/>
    <property type="project" value="UniProtKB-KW"/>
</dbReference>
<dbReference type="Gene3D" id="1.20.1440.100">
    <property type="entry name" value="SG protein - dephosphorylation function"/>
    <property type="match status" value="1"/>
</dbReference>
<dbReference type="InterPro" id="IPR023214">
    <property type="entry name" value="HAD_sf"/>
</dbReference>
<sequence length="238" mass="24575">MSTRNAAAFFDVDDTLIRGNSMAGFLRHHLGSDDAVAAVAARLAGLPRAQANRAYFRLFAGVRADLLAARGREWFDPGLLRPDTLEALRRHANAGEPVFLVSGSFFACLDPIAEAVGATRAFGTRPVVRGGVLTGEVLAPMLDGVKAEVVRLTAAVLGVDLGRCSAYGDHATDLPMLRLVGHPVVVGDDPVLTSWARGRGRAAGGPGGGRVRTPTGARAAIGGTPGPATGAAVRPRPG</sequence>
<dbReference type="Proteomes" id="UP000542674">
    <property type="component" value="Unassembled WGS sequence"/>
</dbReference>
<evidence type="ECO:0000313" key="6">
    <source>
        <dbReference type="EMBL" id="MBB4965462.1"/>
    </source>
</evidence>
<organism evidence="6 7">
    <name type="scientific">Saccharothrix violaceirubra</name>
    <dbReference type="NCBI Taxonomy" id="413306"/>
    <lineage>
        <taxon>Bacteria</taxon>
        <taxon>Bacillati</taxon>
        <taxon>Actinomycetota</taxon>
        <taxon>Actinomycetes</taxon>
        <taxon>Pseudonocardiales</taxon>
        <taxon>Pseudonocardiaceae</taxon>
        <taxon>Saccharothrix</taxon>
    </lineage>
</organism>
<comment type="caution">
    <text evidence="6">The sequence shown here is derived from an EMBL/GenBank/DDBJ whole genome shotgun (WGS) entry which is preliminary data.</text>
</comment>
<dbReference type="Pfam" id="PF12710">
    <property type="entry name" value="HAD"/>
    <property type="match status" value="1"/>
</dbReference>
<evidence type="ECO:0000256" key="5">
    <source>
        <dbReference type="SAM" id="MobiDB-lite"/>
    </source>
</evidence>
<dbReference type="Gene3D" id="3.40.50.1000">
    <property type="entry name" value="HAD superfamily/HAD-like"/>
    <property type="match status" value="1"/>
</dbReference>
<gene>
    <name evidence="6" type="ORF">F4559_002821</name>
</gene>
<feature type="compositionally biased region" description="Gly residues" evidence="5">
    <location>
        <begin position="201"/>
        <end position="210"/>
    </location>
</feature>
<dbReference type="EMBL" id="JACHJS010000001">
    <property type="protein sequence ID" value="MBB4965462.1"/>
    <property type="molecule type" value="Genomic_DNA"/>
</dbReference>
<name>A0A7W7WW06_9PSEU</name>
<evidence type="ECO:0000256" key="2">
    <source>
        <dbReference type="ARBA" id="ARBA00022723"/>
    </source>
</evidence>
<feature type="region of interest" description="Disordered" evidence="5">
    <location>
        <begin position="197"/>
        <end position="238"/>
    </location>
</feature>
<feature type="compositionally biased region" description="Low complexity" evidence="5">
    <location>
        <begin position="211"/>
        <end position="238"/>
    </location>
</feature>
<evidence type="ECO:0000256" key="3">
    <source>
        <dbReference type="ARBA" id="ARBA00022801"/>
    </source>
</evidence>
<dbReference type="InterPro" id="IPR050582">
    <property type="entry name" value="HAD-like_SerB"/>
</dbReference>
<dbReference type="NCBIfam" id="TIGR01490">
    <property type="entry name" value="HAD-SF-IB-hyp1"/>
    <property type="match status" value="1"/>
</dbReference>
<keyword evidence="4" id="KW-0460">Magnesium</keyword>
<proteinExistence type="inferred from homology"/>